<evidence type="ECO:0000313" key="1">
    <source>
        <dbReference type="EMBL" id="ERE10059.1"/>
    </source>
</evidence>
<name>A0ABN0N884_9NEIS</name>
<keyword evidence="2" id="KW-1185">Reference proteome</keyword>
<proteinExistence type="predicted"/>
<comment type="caution">
    <text evidence="1">The sequence shown here is derived from an EMBL/GenBank/DDBJ whole genome shotgun (WGS) entry which is preliminary data.</text>
</comment>
<organism evidence="1 2">
    <name type="scientific">Pseudogulbenkiania ferrooxidans EGD-HP2</name>
    <dbReference type="NCBI Taxonomy" id="1388764"/>
    <lineage>
        <taxon>Bacteria</taxon>
        <taxon>Pseudomonadati</taxon>
        <taxon>Pseudomonadota</taxon>
        <taxon>Betaproteobacteria</taxon>
        <taxon>Neisseriales</taxon>
        <taxon>Chromobacteriaceae</taxon>
        <taxon>Pseudogulbenkiania</taxon>
    </lineage>
</organism>
<protein>
    <submittedName>
        <fullName evidence="1">Uncharacterized protein</fullName>
    </submittedName>
</protein>
<dbReference type="EMBL" id="AVPH01000168">
    <property type="protein sequence ID" value="ERE10059.1"/>
    <property type="molecule type" value="Genomic_DNA"/>
</dbReference>
<sequence length="292" mass="31123">MFAVQLAVADQYLAVGEGARQILDDVHRAVLAAGAADGHCQVAAVFLAVAGQPLGDHRLDVGYHLGHFLVAGEEVDDGLVAAGERAQLRIVIGIGQAAGVKDEIGVLRHAMLEAERFEDQRQLAAVSVDQFAHPASEGVGGQFAGVDAGAQLQHLGQHLLFQQYAFLHRDAGVGQRVAAAGFGEALDQRFRLGFQEQQAHIDALGLQGFHHLGQRAQRGAGAGVHADGDVLVAEVGVHRHRFRQHGGRQIVHAVETGILQRAQRHRLAGTGQAANQYQAHFPGLARNWCGVR</sequence>
<accession>A0ABN0N884</accession>
<dbReference type="Proteomes" id="UP000016426">
    <property type="component" value="Unassembled WGS sequence"/>
</dbReference>
<gene>
    <name evidence="1" type="ORF">O166_05695</name>
</gene>
<reference evidence="1 2" key="1">
    <citation type="journal article" date="2013" name="Genome Announc.">
        <title>Genome Sequence of the Pigment-Producing Bacterium Pseudogulbenkiania ferrooxidans, Isolated from Loktak Lake.</title>
        <authorList>
            <person name="Puranik S."/>
            <person name="Talkal R."/>
            <person name="Qureshi A."/>
            <person name="Khardenavis A."/>
            <person name="Kapley A."/>
            <person name="Purohit H.J."/>
        </authorList>
    </citation>
    <scope>NUCLEOTIDE SEQUENCE [LARGE SCALE GENOMIC DNA]</scope>
    <source>
        <strain evidence="1 2">EGD-HP2</strain>
    </source>
</reference>
<evidence type="ECO:0000313" key="2">
    <source>
        <dbReference type="Proteomes" id="UP000016426"/>
    </source>
</evidence>